<keyword evidence="4" id="KW-1185">Reference proteome</keyword>
<organism evidence="3 4">
    <name type="scientific">Halovenus carboxidivorans</name>
    <dbReference type="NCBI Taxonomy" id="2692199"/>
    <lineage>
        <taxon>Archaea</taxon>
        <taxon>Methanobacteriati</taxon>
        <taxon>Methanobacteriota</taxon>
        <taxon>Stenosarchaea group</taxon>
        <taxon>Halobacteria</taxon>
        <taxon>Halobacteriales</taxon>
        <taxon>Haloarculaceae</taxon>
        <taxon>Halovenus</taxon>
    </lineage>
</organism>
<evidence type="ECO:0000256" key="2">
    <source>
        <dbReference type="SAM" id="MobiDB-lite"/>
    </source>
</evidence>
<feature type="compositionally biased region" description="Basic and acidic residues" evidence="2">
    <location>
        <begin position="1"/>
        <end position="11"/>
    </location>
</feature>
<feature type="coiled-coil region" evidence="1">
    <location>
        <begin position="25"/>
        <end position="80"/>
    </location>
</feature>
<comment type="caution">
    <text evidence="3">The sequence shown here is derived from an EMBL/GenBank/DDBJ whole genome shotgun (WGS) entry which is preliminary data.</text>
</comment>
<gene>
    <name evidence="3" type="ORF">GRX03_03545</name>
</gene>
<dbReference type="Proteomes" id="UP000466535">
    <property type="component" value="Unassembled WGS sequence"/>
</dbReference>
<feature type="region of interest" description="Disordered" evidence="2">
    <location>
        <begin position="1"/>
        <end position="25"/>
    </location>
</feature>
<protein>
    <submittedName>
        <fullName evidence="3">Uncharacterized protein</fullName>
    </submittedName>
</protein>
<evidence type="ECO:0000256" key="1">
    <source>
        <dbReference type="SAM" id="Coils"/>
    </source>
</evidence>
<dbReference type="AlphaFoldDB" id="A0A6B0T5T1"/>
<dbReference type="EMBL" id="WUUT01000001">
    <property type="protein sequence ID" value="MXR50682.1"/>
    <property type="molecule type" value="Genomic_DNA"/>
</dbReference>
<evidence type="ECO:0000313" key="3">
    <source>
        <dbReference type="EMBL" id="MXR50682.1"/>
    </source>
</evidence>
<dbReference type="RefSeq" id="WP_159762787.1">
    <property type="nucleotide sequence ID" value="NZ_WUUT01000001.1"/>
</dbReference>
<reference evidence="3 4" key="1">
    <citation type="submission" date="2019-12" db="EMBL/GenBank/DDBJ databases">
        <title>Isolation and characterization of three novel carbon monoxide-oxidizing members of Halobacteria from salione crusts and soils.</title>
        <authorList>
            <person name="Myers M.R."/>
            <person name="King G.M."/>
        </authorList>
    </citation>
    <scope>NUCLEOTIDE SEQUENCE [LARGE SCALE GENOMIC DNA]</scope>
    <source>
        <strain evidence="3 4">WSH3</strain>
    </source>
</reference>
<keyword evidence="1" id="KW-0175">Coiled coil</keyword>
<name>A0A6B0T5T1_9EURY</name>
<proteinExistence type="predicted"/>
<evidence type="ECO:0000313" key="4">
    <source>
        <dbReference type="Proteomes" id="UP000466535"/>
    </source>
</evidence>
<sequence>MSDPSDRSRDESETEPVHLVPDGELERLRADRDRLSATVNALEAENRMLKLEIAALERRLEQKERNRQQIVENYERILARRAADSEADRAETAEDRFRLGSLLFGRSDEN</sequence>
<accession>A0A6B0T5T1</accession>